<proteinExistence type="predicted"/>
<comment type="caution">
    <text evidence="1">The sequence shown here is derived from an EMBL/GenBank/DDBJ whole genome shotgun (WGS) entry which is preliminary data.</text>
</comment>
<gene>
    <name evidence="1" type="ORF">D5086_003752</name>
</gene>
<evidence type="ECO:0000313" key="1">
    <source>
        <dbReference type="EMBL" id="KAL3612732.1"/>
    </source>
</evidence>
<dbReference type="Proteomes" id="UP000309997">
    <property type="component" value="Unassembled WGS sequence"/>
</dbReference>
<sequence length="95" mass="10296">MHCWSGCFAGDVAVEAGGSVVAHGRRLQAAVLWFQTTERERFLLFPSPPFPFLYFRFSVVSLYPPGQKGVRASLLPPYGSVSGAGLAALPQRRVG</sequence>
<accession>A0ACC4D7C4</accession>
<evidence type="ECO:0000313" key="2">
    <source>
        <dbReference type="Proteomes" id="UP000309997"/>
    </source>
</evidence>
<protein>
    <submittedName>
        <fullName evidence="1">Uncharacterized protein</fullName>
    </submittedName>
</protein>
<keyword evidence="2" id="KW-1185">Reference proteome</keyword>
<dbReference type="EMBL" id="RCHU02000001">
    <property type="protein sequence ID" value="KAL3612732.1"/>
    <property type="molecule type" value="Genomic_DNA"/>
</dbReference>
<organism evidence="1 2">
    <name type="scientific">Populus alba</name>
    <name type="common">White poplar</name>
    <dbReference type="NCBI Taxonomy" id="43335"/>
    <lineage>
        <taxon>Eukaryota</taxon>
        <taxon>Viridiplantae</taxon>
        <taxon>Streptophyta</taxon>
        <taxon>Embryophyta</taxon>
        <taxon>Tracheophyta</taxon>
        <taxon>Spermatophyta</taxon>
        <taxon>Magnoliopsida</taxon>
        <taxon>eudicotyledons</taxon>
        <taxon>Gunneridae</taxon>
        <taxon>Pentapetalae</taxon>
        <taxon>rosids</taxon>
        <taxon>fabids</taxon>
        <taxon>Malpighiales</taxon>
        <taxon>Salicaceae</taxon>
        <taxon>Saliceae</taxon>
        <taxon>Populus</taxon>
    </lineage>
</organism>
<name>A0ACC4D7C4_POPAL</name>
<reference evidence="1 2" key="1">
    <citation type="journal article" date="2024" name="Plant Biotechnol. J.">
        <title>Genome and CRISPR/Cas9 system of a widespread forest tree (Populus alba) in the world.</title>
        <authorList>
            <person name="Liu Y.J."/>
            <person name="Jiang P.F."/>
            <person name="Han X.M."/>
            <person name="Li X.Y."/>
            <person name="Wang H.M."/>
            <person name="Wang Y.J."/>
            <person name="Wang X.X."/>
            <person name="Zeng Q.Y."/>
        </authorList>
    </citation>
    <scope>NUCLEOTIDE SEQUENCE [LARGE SCALE GENOMIC DNA]</scope>
    <source>
        <strain evidence="2">cv. PAL-ZL1</strain>
    </source>
</reference>